<evidence type="ECO:0000259" key="2">
    <source>
        <dbReference type="Pfam" id="PF05569"/>
    </source>
</evidence>
<keyword evidence="1" id="KW-0472">Membrane</keyword>
<feature type="transmembrane region" description="Helical" evidence="1">
    <location>
        <begin position="32"/>
        <end position="53"/>
    </location>
</feature>
<dbReference type="InterPro" id="IPR052173">
    <property type="entry name" value="Beta-lactam_resp_regulator"/>
</dbReference>
<comment type="caution">
    <text evidence="3">The sequence shown here is derived from an EMBL/GenBank/DDBJ whole genome shotgun (WGS) entry which is preliminary data.</text>
</comment>
<dbReference type="PANTHER" id="PTHR34978:SF3">
    <property type="entry name" value="SLR0241 PROTEIN"/>
    <property type="match status" value="1"/>
</dbReference>
<reference evidence="3" key="1">
    <citation type="submission" date="2009-10" db="EMBL/GenBank/DDBJ databases">
        <title>Diversity of trophic interactions inside an arsenic-rich microbial ecosystem.</title>
        <authorList>
            <person name="Bertin P.N."/>
            <person name="Heinrich-Salmeron A."/>
            <person name="Pelletier E."/>
            <person name="Goulhen-Chollet F."/>
            <person name="Arsene-Ploetze F."/>
            <person name="Gallien S."/>
            <person name="Calteau A."/>
            <person name="Vallenet D."/>
            <person name="Casiot C."/>
            <person name="Chane-Woon-Ming B."/>
            <person name="Giloteaux L."/>
            <person name="Barakat M."/>
            <person name="Bonnefoy V."/>
            <person name="Bruneel O."/>
            <person name="Chandler M."/>
            <person name="Cleiss J."/>
            <person name="Duran R."/>
            <person name="Elbaz-Poulichet F."/>
            <person name="Fonknechten N."/>
            <person name="Lauga B."/>
            <person name="Mornico D."/>
            <person name="Ortet P."/>
            <person name="Schaeffer C."/>
            <person name="Siguier P."/>
            <person name="Alexander Thil Smith A."/>
            <person name="Van Dorsselaer A."/>
            <person name="Weissenbach J."/>
            <person name="Medigue C."/>
            <person name="Le Paslier D."/>
        </authorList>
    </citation>
    <scope>NUCLEOTIDE SEQUENCE</scope>
</reference>
<feature type="transmembrane region" description="Helical" evidence="1">
    <location>
        <begin position="81"/>
        <end position="102"/>
    </location>
</feature>
<feature type="transmembrane region" description="Helical" evidence="1">
    <location>
        <begin position="286"/>
        <end position="306"/>
    </location>
</feature>
<evidence type="ECO:0000256" key="1">
    <source>
        <dbReference type="SAM" id="Phobius"/>
    </source>
</evidence>
<dbReference type="AlphaFoldDB" id="E6QME1"/>
<organism evidence="3">
    <name type="scientific">mine drainage metagenome</name>
    <dbReference type="NCBI Taxonomy" id="410659"/>
    <lineage>
        <taxon>unclassified sequences</taxon>
        <taxon>metagenomes</taxon>
        <taxon>ecological metagenomes</taxon>
    </lineage>
</organism>
<dbReference type="Pfam" id="PF05569">
    <property type="entry name" value="Peptidase_M56"/>
    <property type="match status" value="1"/>
</dbReference>
<gene>
    <name evidence="3" type="ORF">CARN6_1873</name>
</gene>
<feature type="domain" description="Peptidase M56" evidence="2">
    <location>
        <begin position="84"/>
        <end position="247"/>
    </location>
</feature>
<protein>
    <recommendedName>
        <fullName evidence="2">Peptidase M56 domain-containing protein</fullName>
    </recommendedName>
</protein>
<proteinExistence type="predicted"/>
<keyword evidence="1" id="KW-1133">Transmembrane helix</keyword>
<keyword evidence="1" id="KW-0812">Transmembrane</keyword>
<sequence>MFVASVLLGIAVVVALELTLRLVRRTTARMRFLMLGFGFVLLAVLPVVAFVPWRTYGEGLAPALAAGRASGTASIPLDIRWALGIALLWVGASLTRAVVLLAQAIRLWRIARNAEALRTEPWMRAWSSSHRWARSWRFVATDAVESPCVIGFFSPRILIPSRLAASIGAEQLRPVVLHELAHLGRWDDWTNLLQKLALVVFPLHPGLHWLDRALSRERELACDEAVVAEIESPRVYASCLVEIASFGLERPTVALPFGRLRSRSELSARVTRILNPVARLRPATSLLLAVGIAGGTLLFSIVLLRLTPVVSFAPNIAASVVERPAVMRVDRAMVRPVVFHPQPTPQSVPRSTVSTEPQPASVALIARNGERSRVRFGLSPVTEAVPVVLHRDVKRIRPTMDNVGLDRRVSIYLVLTEVEQTSFVSAQDGTTDTARITQTVFSVMTTVEHAGEGKSLRPEWMSLQL</sequence>
<dbReference type="InterPro" id="IPR008756">
    <property type="entry name" value="Peptidase_M56"/>
</dbReference>
<feature type="transmembrane region" description="Helical" evidence="1">
    <location>
        <begin position="6"/>
        <end position="23"/>
    </location>
</feature>
<accession>E6QME1</accession>
<dbReference type="PANTHER" id="PTHR34978">
    <property type="entry name" value="POSSIBLE SENSOR-TRANSDUCER PROTEIN BLAR"/>
    <property type="match status" value="1"/>
</dbReference>
<name>E6QME1_9ZZZZ</name>
<evidence type="ECO:0000313" key="3">
    <source>
        <dbReference type="EMBL" id="CBI08412.1"/>
    </source>
</evidence>
<dbReference type="EMBL" id="CABQ01000214">
    <property type="protein sequence ID" value="CBI08412.1"/>
    <property type="molecule type" value="Genomic_DNA"/>
</dbReference>
<dbReference type="CDD" id="cd07341">
    <property type="entry name" value="M56_BlaR1_MecR1_like"/>
    <property type="match status" value="1"/>
</dbReference>